<accession>A0A7C5U7L8</accession>
<proteinExistence type="predicted"/>
<dbReference type="GO" id="GO:0006777">
    <property type="term" value="P:Mo-molybdopterin cofactor biosynthetic process"/>
    <property type="evidence" value="ECO:0007669"/>
    <property type="project" value="TreeGrafter"/>
</dbReference>
<dbReference type="Gene3D" id="2.170.190.11">
    <property type="entry name" value="Molybdopterin biosynthesis moea protein, domain 3"/>
    <property type="match status" value="1"/>
</dbReference>
<dbReference type="Gene3D" id="3.90.105.10">
    <property type="entry name" value="Molybdopterin biosynthesis moea protein, domain 2"/>
    <property type="match status" value="1"/>
</dbReference>
<dbReference type="SUPFAM" id="SSF53218">
    <property type="entry name" value="Molybdenum cofactor biosynthesis proteins"/>
    <property type="match status" value="1"/>
</dbReference>
<dbReference type="Pfam" id="PF00994">
    <property type="entry name" value="MoCF_biosynth"/>
    <property type="match status" value="1"/>
</dbReference>
<dbReference type="InterPro" id="IPR036688">
    <property type="entry name" value="MoeA_C_domain_IV_sf"/>
</dbReference>
<dbReference type="PANTHER" id="PTHR10192:SF5">
    <property type="entry name" value="GEPHYRIN"/>
    <property type="match status" value="1"/>
</dbReference>
<dbReference type="CDD" id="cd00887">
    <property type="entry name" value="MoeA"/>
    <property type="match status" value="1"/>
</dbReference>
<dbReference type="InterPro" id="IPR005110">
    <property type="entry name" value="MoeA_linker/N"/>
</dbReference>
<organism evidence="3">
    <name type="scientific">Caldiarchaeum subterraneum</name>
    <dbReference type="NCBI Taxonomy" id="311458"/>
    <lineage>
        <taxon>Archaea</taxon>
        <taxon>Nitrososphaerota</taxon>
        <taxon>Candidatus Caldarchaeales</taxon>
        <taxon>Candidatus Caldarchaeaceae</taxon>
        <taxon>Candidatus Caldarchaeum</taxon>
    </lineage>
</organism>
<evidence type="ECO:0000259" key="2">
    <source>
        <dbReference type="SMART" id="SM00852"/>
    </source>
</evidence>
<evidence type="ECO:0000256" key="1">
    <source>
        <dbReference type="SAM" id="Phobius"/>
    </source>
</evidence>
<keyword evidence="1" id="KW-0812">Transmembrane</keyword>
<feature type="transmembrane region" description="Helical" evidence="1">
    <location>
        <begin position="301"/>
        <end position="322"/>
    </location>
</feature>
<keyword evidence="3" id="KW-0808">Transferase</keyword>
<gene>
    <name evidence="3" type="ORF">ENM42_00810</name>
</gene>
<comment type="caution">
    <text evidence="3">The sequence shown here is derived from an EMBL/GenBank/DDBJ whole genome shotgun (WGS) entry which is preliminary data.</text>
</comment>
<dbReference type="InterPro" id="IPR036425">
    <property type="entry name" value="MoaB/Mog-like_dom_sf"/>
</dbReference>
<dbReference type="GO" id="GO:0005829">
    <property type="term" value="C:cytosol"/>
    <property type="evidence" value="ECO:0007669"/>
    <property type="project" value="TreeGrafter"/>
</dbReference>
<dbReference type="Pfam" id="PF03453">
    <property type="entry name" value="MoeA_N"/>
    <property type="match status" value="1"/>
</dbReference>
<dbReference type="InterPro" id="IPR038987">
    <property type="entry name" value="MoeA-like"/>
</dbReference>
<feature type="domain" description="MoaB/Mog" evidence="2">
    <location>
        <begin position="186"/>
        <end position="324"/>
    </location>
</feature>
<keyword evidence="1" id="KW-0472">Membrane</keyword>
<dbReference type="Gene3D" id="2.40.340.10">
    <property type="entry name" value="MoeA, C-terminal, domain IV"/>
    <property type="match status" value="1"/>
</dbReference>
<dbReference type="SMART" id="SM00852">
    <property type="entry name" value="MoCF_biosynth"/>
    <property type="match status" value="1"/>
</dbReference>
<dbReference type="AlphaFoldDB" id="A0A7C5U7L8"/>
<keyword evidence="1" id="KW-1133">Transmembrane helix</keyword>
<dbReference type="EMBL" id="DRXS01000046">
    <property type="protein sequence ID" value="HHR40349.1"/>
    <property type="molecule type" value="Genomic_DNA"/>
</dbReference>
<dbReference type="InterPro" id="IPR036135">
    <property type="entry name" value="MoeA_linker/N_sf"/>
</dbReference>
<dbReference type="GO" id="GO:0061599">
    <property type="term" value="F:molybdopterin molybdotransferase activity"/>
    <property type="evidence" value="ECO:0007669"/>
    <property type="project" value="TreeGrafter"/>
</dbReference>
<protein>
    <submittedName>
        <fullName evidence="3">Molybdopterin molybdenumtransferase MoeA</fullName>
    </submittedName>
</protein>
<dbReference type="Gene3D" id="3.40.980.10">
    <property type="entry name" value="MoaB/Mog-like domain"/>
    <property type="match status" value="1"/>
</dbReference>
<dbReference type="PANTHER" id="PTHR10192">
    <property type="entry name" value="MOLYBDOPTERIN BIOSYNTHESIS PROTEIN"/>
    <property type="match status" value="1"/>
</dbReference>
<dbReference type="InterPro" id="IPR001453">
    <property type="entry name" value="MoaB/Mog_dom"/>
</dbReference>
<dbReference type="SUPFAM" id="SSF63882">
    <property type="entry name" value="MoeA N-terminal region -like"/>
    <property type="match status" value="1"/>
</dbReference>
<sequence length="413" mass="45995">MRRINQFFDIWEAQKLLVSNIKPLVEKERVHVFESAERVLCEPFIAPTDLPPYDSSHMDGFAVRSADLQTASLHSPISLKNIATCTPGQPPYLRLTPGTTARILTGAYLPEGADAVVPQEEVTVEGDQVIFTSPVTPYQYVDLKGFDVKRGQTLFEEGHRLKMADAVLLASMGVGSIEVFVKPRVGVLAVGDELTDDFGETRRGKVLNTHTHLVKKLVQSCGGRFIFLGIIRDDPIALQETVQNHYNQVHMFLSIAGSSISEKDVSSIFTSKQSTGAFVHGLKLQPGRVGGFGFIGEKPLILLPGLIMSTLNVFMFLAYPAIRRLLHQQPLFYHHRLKAELTETVRFRKYHDFVKVVWVSVKERDDKVFCVPNYGESSGMSIPSRSDGFIIGMPGVKEITEGSKVWVHYPPTL</sequence>
<name>A0A7C5U7L8_CALS0</name>
<reference evidence="3" key="1">
    <citation type="journal article" date="2020" name="mSystems">
        <title>Genome- and Community-Level Interaction Insights into Carbon Utilization and Element Cycling Functions of Hydrothermarchaeota in Hydrothermal Sediment.</title>
        <authorList>
            <person name="Zhou Z."/>
            <person name="Liu Y."/>
            <person name="Xu W."/>
            <person name="Pan J."/>
            <person name="Luo Z.H."/>
            <person name="Li M."/>
        </authorList>
    </citation>
    <scope>NUCLEOTIDE SEQUENCE [LARGE SCALE GENOMIC DNA]</scope>
    <source>
        <strain evidence="3">SpSt-1084</strain>
    </source>
</reference>
<evidence type="ECO:0000313" key="3">
    <source>
        <dbReference type="EMBL" id="HHR40349.1"/>
    </source>
</evidence>